<dbReference type="PANTHER" id="PTHR35391">
    <property type="entry name" value="C2H2-TYPE DOMAIN-CONTAINING PROTEIN-RELATED"/>
    <property type="match status" value="1"/>
</dbReference>
<reference evidence="3" key="1">
    <citation type="journal article" date="2021" name="IMA Fungus">
        <title>Genomic characterization of three marine fungi, including Emericellopsis atlantica sp. nov. with signatures of a generalist lifestyle and marine biomass degradation.</title>
        <authorList>
            <person name="Hagestad O.C."/>
            <person name="Hou L."/>
            <person name="Andersen J.H."/>
            <person name="Hansen E.H."/>
            <person name="Altermark B."/>
            <person name="Li C."/>
            <person name="Kuhnert E."/>
            <person name="Cox R.J."/>
            <person name="Crous P.W."/>
            <person name="Spatafora J.W."/>
            <person name="Lail K."/>
            <person name="Amirebrahimi M."/>
            <person name="Lipzen A."/>
            <person name="Pangilinan J."/>
            <person name="Andreopoulos W."/>
            <person name="Hayes R.D."/>
            <person name="Ng V."/>
            <person name="Grigoriev I.V."/>
            <person name="Jackson S.A."/>
            <person name="Sutton T.D.S."/>
            <person name="Dobson A.D.W."/>
            <person name="Rama T."/>
        </authorList>
    </citation>
    <scope>NUCLEOTIDE SEQUENCE</scope>
    <source>
        <strain evidence="3">TS7</strain>
    </source>
</reference>
<dbReference type="AlphaFoldDB" id="A0A9P8CLY4"/>
<organism evidence="3 4">
    <name type="scientific">Emericellopsis atlantica</name>
    <dbReference type="NCBI Taxonomy" id="2614577"/>
    <lineage>
        <taxon>Eukaryota</taxon>
        <taxon>Fungi</taxon>
        <taxon>Dikarya</taxon>
        <taxon>Ascomycota</taxon>
        <taxon>Pezizomycotina</taxon>
        <taxon>Sordariomycetes</taxon>
        <taxon>Hypocreomycetidae</taxon>
        <taxon>Hypocreales</taxon>
        <taxon>Bionectriaceae</taxon>
        <taxon>Emericellopsis</taxon>
    </lineage>
</organism>
<accession>A0A9P8CLY4</accession>
<dbReference type="PANTHER" id="PTHR35391:SF7">
    <property type="entry name" value="C2H2-TYPE DOMAIN-CONTAINING PROTEIN"/>
    <property type="match status" value="1"/>
</dbReference>
<dbReference type="InterPro" id="IPR013087">
    <property type="entry name" value="Znf_C2H2_type"/>
</dbReference>
<feature type="domain" description="C2H2-type" evidence="2">
    <location>
        <begin position="345"/>
        <end position="371"/>
    </location>
</feature>
<evidence type="ECO:0000259" key="2">
    <source>
        <dbReference type="SMART" id="SM00355"/>
    </source>
</evidence>
<name>A0A9P8CLY4_9HYPO</name>
<dbReference type="OrthoDB" id="6133115at2759"/>
<feature type="region of interest" description="Disordered" evidence="1">
    <location>
        <begin position="522"/>
        <end position="564"/>
    </location>
</feature>
<sequence length="642" mass="72096">MSASVSERCRRCVSILKSISSAAVDQSEQNHHIIINHKEVEDNLERLSLWTGNIGALHGPQSSLSLESRLQDEKKVLDLILDLLEDLAEVAGELREIVTGDRQGEPEFAPADQDVGGYIDEETELLEEIRGCITRLFQISKLIRRAAPRDLFAKALSRDRYKFSDQFDIAYVGEKYPKLATEDLAWLRRRLGQAITQRRHYLSYIQDHRGKLEQVDSRDAKPESGTQQFTRQHQERQAGNTELHLASEPSTFVTKATSVQPGHITAEMLTVEDNSDPEDDSRSYTTISRSVDEDFEYSMADRIPRLDTLRHWSKDEVECPFCFRLKRFKNEKIWRRHVFSDLRAYVCTYPQCDGLYFGDINEWFSHEMETHRVQYACPLCPNKVFEHKKHYLAHIHKHHPTLLEHADKHLVLDMARQPLERIPAQDCPCCSDWVDRVRARAHPPPTSPDDTVCVVPTIFKRHLASHLEQLALFAIPLGSNVSEANSDDAIQTAADVPSQASNDSVLQFYSPNRSLASIDADGNEVRHGTSGVIQDAPASSHGKNAPSRASTGFATRDGTESPLDGEAIDYPVGGETDYHAGGLATDAIHLAGLGEAFAQEQVNAISDLHGDPRFVFRGLDPEYQVYPSEDWVVGSVGTPPTA</sequence>
<evidence type="ECO:0000313" key="4">
    <source>
        <dbReference type="Proteomes" id="UP000887229"/>
    </source>
</evidence>
<dbReference type="Pfam" id="PF26082">
    <property type="entry name" value="zf-C2H2_AcuF"/>
    <property type="match status" value="1"/>
</dbReference>
<feature type="domain" description="C2H2-type" evidence="2">
    <location>
        <begin position="375"/>
        <end position="398"/>
    </location>
</feature>
<evidence type="ECO:0000313" key="3">
    <source>
        <dbReference type="EMBL" id="KAG9250111.1"/>
    </source>
</evidence>
<dbReference type="InterPro" id="IPR058925">
    <property type="entry name" value="zf-C2H2_AcuF"/>
</dbReference>
<gene>
    <name evidence="3" type="ORF">F5Z01DRAFT_428247</name>
</gene>
<feature type="compositionally biased region" description="Basic and acidic residues" evidence="1">
    <location>
        <begin position="213"/>
        <end position="222"/>
    </location>
</feature>
<protein>
    <recommendedName>
        <fullName evidence="2">C2H2-type domain-containing protein</fullName>
    </recommendedName>
</protein>
<dbReference type="RefSeq" id="XP_046114035.1">
    <property type="nucleotide sequence ID" value="XM_046259668.1"/>
</dbReference>
<feature type="region of interest" description="Disordered" evidence="1">
    <location>
        <begin position="213"/>
        <end position="247"/>
    </location>
</feature>
<evidence type="ECO:0000256" key="1">
    <source>
        <dbReference type="SAM" id="MobiDB-lite"/>
    </source>
</evidence>
<proteinExistence type="predicted"/>
<dbReference type="EMBL" id="MU251283">
    <property type="protein sequence ID" value="KAG9250111.1"/>
    <property type="molecule type" value="Genomic_DNA"/>
</dbReference>
<comment type="caution">
    <text evidence="3">The sequence shown here is derived from an EMBL/GenBank/DDBJ whole genome shotgun (WGS) entry which is preliminary data.</text>
</comment>
<dbReference type="Proteomes" id="UP000887229">
    <property type="component" value="Unassembled WGS sequence"/>
</dbReference>
<dbReference type="SMART" id="SM00355">
    <property type="entry name" value="ZnF_C2H2"/>
    <property type="match status" value="2"/>
</dbReference>
<keyword evidence="4" id="KW-1185">Reference proteome</keyword>
<dbReference type="GeneID" id="70290571"/>